<dbReference type="InterPro" id="IPR027417">
    <property type="entry name" value="P-loop_NTPase"/>
</dbReference>
<feature type="domain" description="Disease resistance R13L4/SHOC-2-like LRR" evidence="4">
    <location>
        <begin position="852"/>
        <end position="972"/>
    </location>
</feature>
<evidence type="ECO:0008006" key="7">
    <source>
        <dbReference type="Google" id="ProtNLM"/>
    </source>
</evidence>
<dbReference type="PANTHER" id="PTHR36766:SF30">
    <property type="entry name" value="TIR-NBS TYPE DISEASE RESISTANCE PROTEIN-RELATED"/>
    <property type="match status" value="1"/>
</dbReference>
<dbReference type="GO" id="GO:0043531">
    <property type="term" value="F:ADP binding"/>
    <property type="evidence" value="ECO:0007669"/>
    <property type="project" value="InterPro"/>
</dbReference>
<proteinExistence type="predicted"/>
<keyword evidence="6" id="KW-1185">Reference proteome</keyword>
<dbReference type="Gene3D" id="3.40.50.1820">
    <property type="entry name" value="alpha/beta hydrolase"/>
    <property type="match status" value="1"/>
</dbReference>
<gene>
    <name evidence="5" type="ORF">KC19_10G161500</name>
</gene>
<dbReference type="Pfam" id="PF23598">
    <property type="entry name" value="LRR_14"/>
    <property type="match status" value="2"/>
</dbReference>
<dbReference type="SUPFAM" id="SSF52540">
    <property type="entry name" value="P-loop containing nucleoside triphosphate hydrolases"/>
    <property type="match status" value="1"/>
</dbReference>
<dbReference type="EMBL" id="CM026431">
    <property type="protein sequence ID" value="KAG0560198.1"/>
    <property type="molecule type" value="Genomic_DNA"/>
</dbReference>
<accession>A0A8T0GR80</accession>
<evidence type="ECO:0000313" key="6">
    <source>
        <dbReference type="Proteomes" id="UP000822688"/>
    </source>
</evidence>
<dbReference type="GO" id="GO:0006952">
    <property type="term" value="P:defense response"/>
    <property type="evidence" value="ECO:0007669"/>
    <property type="project" value="UniProtKB-KW"/>
</dbReference>
<keyword evidence="1" id="KW-0677">Repeat</keyword>
<evidence type="ECO:0000259" key="4">
    <source>
        <dbReference type="Pfam" id="PF23598"/>
    </source>
</evidence>
<organism evidence="5 6">
    <name type="scientific">Ceratodon purpureus</name>
    <name type="common">Fire moss</name>
    <name type="synonym">Dicranum purpureum</name>
    <dbReference type="NCBI Taxonomy" id="3225"/>
    <lineage>
        <taxon>Eukaryota</taxon>
        <taxon>Viridiplantae</taxon>
        <taxon>Streptophyta</taxon>
        <taxon>Embryophyta</taxon>
        <taxon>Bryophyta</taxon>
        <taxon>Bryophytina</taxon>
        <taxon>Bryopsida</taxon>
        <taxon>Dicranidae</taxon>
        <taxon>Pseudoditrichales</taxon>
        <taxon>Ditrichaceae</taxon>
        <taxon>Ceratodon</taxon>
    </lineage>
</organism>
<dbReference type="PANTHER" id="PTHR36766">
    <property type="entry name" value="PLANT BROAD-SPECTRUM MILDEW RESISTANCE PROTEIN RPW8"/>
    <property type="match status" value="1"/>
</dbReference>
<protein>
    <recommendedName>
        <fullName evidence="7">NB-ARC domain-containing protein</fullName>
    </recommendedName>
</protein>
<evidence type="ECO:0000259" key="3">
    <source>
        <dbReference type="Pfam" id="PF00931"/>
    </source>
</evidence>
<dbReference type="SUPFAM" id="SSF53474">
    <property type="entry name" value="alpha/beta-Hydrolases"/>
    <property type="match status" value="1"/>
</dbReference>
<dbReference type="Gene3D" id="1.10.8.430">
    <property type="entry name" value="Helical domain of apoptotic protease-activating factors"/>
    <property type="match status" value="1"/>
</dbReference>
<dbReference type="InterPro" id="IPR002182">
    <property type="entry name" value="NB-ARC"/>
</dbReference>
<dbReference type="Pfam" id="PF00931">
    <property type="entry name" value="NB-ARC"/>
    <property type="match status" value="1"/>
</dbReference>
<dbReference type="AlphaFoldDB" id="A0A8T0GR80"/>
<dbReference type="InterPro" id="IPR029058">
    <property type="entry name" value="AB_hydrolase_fold"/>
</dbReference>
<dbReference type="Gene3D" id="3.80.10.10">
    <property type="entry name" value="Ribonuclease Inhibitor"/>
    <property type="match status" value="3"/>
</dbReference>
<dbReference type="SUPFAM" id="SSF52047">
    <property type="entry name" value="RNI-like"/>
    <property type="match status" value="2"/>
</dbReference>
<sequence>MASTSGANTMDERGIERSGAVAENSSSERGRKLCDGVYALHEPEGQPEVEVVFIHGLSIRELGDSKDAYWTTWLAKDGSDNCWPQTWLADEFPKARILSVSYDANLAVKSSTSGRMDLYPDGESLVQQMVFPEVGIGQNGCPVVWVCHCLGGLVAKQIVVMGHDNFRRDKKIQKLLQSTKAFFFYATPHGGSELVKRSDELGRLNSRFESIRESEFRSKWKIPVVAEAHATAHKWFGSSKIVEEDSARYMYGHVMHVPADHFDVCRPESVKSTSYLYLTNCITGIVCEHKKSHRKVLKLPGFVVEVDDKLSMLRKKLEKNPTVGLVGMGGIGKTTLSKIMYNLERERYDRSCYLEDVRSCTDFVTLHKKLFQELCDEKWDEKEDLEYHLEKIQGQIRNKKVLVIVDDVWTKRSLEDLHVVDAFRNGRKGSKLVITCRDQAILRDLVRKDDTCDSGILEVGGLNDKQARELFVHYAFHEFDDASEMDNEERGEFEDQASEIVMACGGLPLSLEVIGQHLRNQNVLPKDERMEMWKEALKRLKAADALEGHKNADERLWAKLRISYDDLGDLEKDLFLDFACILCDMEKLEKNSIVRICKSRGGLETLINSSLLKLIPPSKASWWSPSSCLTKYELVMHDQLRDLGRRIVMDRAEGDIRKQTHVWNESGMRNLLESKKDSKFLEGLALIGMHRLWSSESDEDEVSNDERTRSYGYPQMRLLNLSKTYVDMVDYLRKCSPEAKPCKLHWLCLNGNFSLRKDILEVLDRRFMNLHVLQLRDCYWLNELPSSIGGLTSLKELDVSLCRNLEKLPDEIGNLGQLLKLDVSSCRNLEKLPDEIGNLGQLLKLDISYCRRLKRLPLTLGNLKQLKLLNLSRCGSLEKIPASVGHLTKLEYLLIGQCVKLRTMCEFETTMPHYLSELNLSGCKYLMSFKSLGNLNRLQVLNLSDCKYLRIPNIAECLGQMSRLQHLNLDGFDYGWEHDRRFGQNPHKFGTNEKGHFDFDATFPNLESLRFEASPKDVILPVCPRLKYLYLWSLRSYLPKEELPDSFGESLGNLTQLQELHMTNYRSVPESLGNLTQLRVVFLDNAKKFPDSVTKLVSLEHLHVSYSRARRLPVHVGHLTSLQKLELEQCSKLVELPVSVGHLTSLQKLVLKQCSKLVELPVSEGQLSQLRSLELVDCKKLERLPECLSELPELSELNLCGSHNLQWQEEGQLAMLKQLHERGCGITRPDGLNLLDFVETAMSSDTDCTNSYISYSSEEDKDQVNTP</sequence>
<comment type="caution">
    <text evidence="5">The sequence shown here is derived from an EMBL/GenBank/DDBJ whole genome shotgun (WGS) entry which is preliminary data.</text>
</comment>
<dbReference type="Gene3D" id="3.40.50.300">
    <property type="entry name" value="P-loop containing nucleotide triphosphate hydrolases"/>
    <property type="match status" value="1"/>
</dbReference>
<dbReference type="InterPro" id="IPR055414">
    <property type="entry name" value="LRR_R13L4/SHOC2-like"/>
</dbReference>
<feature type="domain" description="Disease resistance R13L4/SHOC-2-like LRR" evidence="4">
    <location>
        <begin position="1093"/>
        <end position="1220"/>
    </location>
</feature>
<name>A0A8T0GR80_CERPU</name>
<feature type="region of interest" description="Disordered" evidence="2">
    <location>
        <begin position="1"/>
        <end position="27"/>
    </location>
</feature>
<dbReference type="PRINTS" id="PR00364">
    <property type="entry name" value="DISEASERSIST"/>
</dbReference>
<evidence type="ECO:0000256" key="1">
    <source>
        <dbReference type="ARBA" id="ARBA00022737"/>
    </source>
</evidence>
<dbReference type="Proteomes" id="UP000822688">
    <property type="component" value="Chromosome 10"/>
</dbReference>
<evidence type="ECO:0000313" key="5">
    <source>
        <dbReference type="EMBL" id="KAG0560198.1"/>
    </source>
</evidence>
<feature type="domain" description="NB-ARC" evidence="3">
    <location>
        <begin position="312"/>
        <end position="478"/>
    </location>
</feature>
<evidence type="ECO:0000256" key="2">
    <source>
        <dbReference type="SAM" id="MobiDB-lite"/>
    </source>
</evidence>
<reference evidence="5" key="1">
    <citation type="submission" date="2020-06" db="EMBL/GenBank/DDBJ databases">
        <title>WGS assembly of Ceratodon purpureus strain R40.</title>
        <authorList>
            <person name="Carey S.B."/>
            <person name="Jenkins J."/>
            <person name="Shu S."/>
            <person name="Lovell J.T."/>
            <person name="Sreedasyam A."/>
            <person name="Maumus F."/>
            <person name="Tiley G.P."/>
            <person name="Fernandez-Pozo N."/>
            <person name="Barry K."/>
            <person name="Chen C."/>
            <person name="Wang M."/>
            <person name="Lipzen A."/>
            <person name="Daum C."/>
            <person name="Saski C.A."/>
            <person name="Payton A.C."/>
            <person name="Mcbreen J.C."/>
            <person name="Conrad R.E."/>
            <person name="Kollar L.M."/>
            <person name="Olsson S."/>
            <person name="Huttunen S."/>
            <person name="Landis J.B."/>
            <person name="Wickett N.J."/>
            <person name="Johnson M.G."/>
            <person name="Rensing S.A."/>
            <person name="Grimwood J."/>
            <person name="Schmutz J."/>
            <person name="Mcdaniel S.F."/>
        </authorList>
    </citation>
    <scope>NUCLEOTIDE SEQUENCE</scope>
    <source>
        <strain evidence="5">R40</strain>
    </source>
</reference>
<dbReference type="InterPro" id="IPR032675">
    <property type="entry name" value="LRR_dom_sf"/>
</dbReference>
<dbReference type="InterPro" id="IPR042197">
    <property type="entry name" value="Apaf_helical"/>
</dbReference>